<feature type="region of interest" description="Disordered" evidence="1">
    <location>
        <begin position="1"/>
        <end position="42"/>
    </location>
</feature>
<feature type="compositionally biased region" description="Low complexity" evidence="1">
    <location>
        <begin position="75"/>
        <end position="93"/>
    </location>
</feature>
<feature type="compositionally biased region" description="Low complexity" evidence="1">
    <location>
        <begin position="189"/>
        <end position="207"/>
    </location>
</feature>
<dbReference type="AlphaFoldDB" id="A0A816LS15"/>
<evidence type="ECO:0000313" key="3">
    <source>
        <dbReference type="Proteomes" id="UP000663824"/>
    </source>
</evidence>
<sequence>PLLPPPPPLPAVKQPTNTNTASTNFAQKNRTATKGSNALTTPSMNVQDHSIVSTPLINSFTAITPAILGTTAVNTPSPSSLSSRPLSSSPTPSIGEKNLYTINSIITSPMKNSGVNLSISPSHPRQRLANPMGTIISPVSNILISNGDLSFASDWDHKNSHRIYKRRSVSAATATATTYISINDKNSRTARTNSSSAVSVRSKSSTNITNPKRSHSPHSMTLMGSNKSPGQRKKQKISHYWALFGKCEQKLVSIDVCYCLTYEAVSQVETTN</sequence>
<proteinExistence type="predicted"/>
<gene>
    <name evidence="2" type="ORF">MBJ925_LOCUS6724</name>
</gene>
<protein>
    <submittedName>
        <fullName evidence="2">Uncharacterized protein</fullName>
    </submittedName>
</protein>
<name>A0A816LS15_9BILA</name>
<feature type="region of interest" description="Disordered" evidence="1">
    <location>
        <begin position="74"/>
        <end position="94"/>
    </location>
</feature>
<reference evidence="2" key="1">
    <citation type="submission" date="2021-02" db="EMBL/GenBank/DDBJ databases">
        <authorList>
            <person name="Nowell W R."/>
        </authorList>
    </citation>
    <scope>NUCLEOTIDE SEQUENCE</scope>
</reference>
<feature type="region of interest" description="Disordered" evidence="1">
    <location>
        <begin position="187"/>
        <end position="232"/>
    </location>
</feature>
<organism evidence="2 3">
    <name type="scientific">Rotaria magnacalcarata</name>
    <dbReference type="NCBI Taxonomy" id="392030"/>
    <lineage>
        <taxon>Eukaryota</taxon>
        <taxon>Metazoa</taxon>
        <taxon>Spiralia</taxon>
        <taxon>Gnathifera</taxon>
        <taxon>Rotifera</taxon>
        <taxon>Eurotatoria</taxon>
        <taxon>Bdelloidea</taxon>
        <taxon>Philodinida</taxon>
        <taxon>Philodinidae</taxon>
        <taxon>Rotaria</taxon>
    </lineage>
</organism>
<feature type="compositionally biased region" description="Polar residues" evidence="1">
    <location>
        <begin position="217"/>
        <end position="229"/>
    </location>
</feature>
<evidence type="ECO:0000313" key="2">
    <source>
        <dbReference type="EMBL" id="CAF1969095.1"/>
    </source>
</evidence>
<evidence type="ECO:0000256" key="1">
    <source>
        <dbReference type="SAM" id="MobiDB-lite"/>
    </source>
</evidence>
<feature type="compositionally biased region" description="Pro residues" evidence="1">
    <location>
        <begin position="1"/>
        <end position="10"/>
    </location>
</feature>
<dbReference type="Proteomes" id="UP000663824">
    <property type="component" value="Unassembled WGS sequence"/>
</dbReference>
<comment type="caution">
    <text evidence="2">The sequence shown here is derived from an EMBL/GenBank/DDBJ whole genome shotgun (WGS) entry which is preliminary data.</text>
</comment>
<accession>A0A816LS15</accession>
<dbReference type="EMBL" id="CAJNRE010002168">
    <property type="protein sequence ID" value="CAF1969095.1"/>
    <property type="molecule type" value="Genomic_DNA"/>
</dbReference>
<feature type="compositionally biased region" description="Polar residues" evidence="1">
    <location>
        <begin position="14"/>
        <end position="42"/>
    </location>
</feature>
<feature type="non-terminal residue" evidence="2">
    <location>
        <position position="1"/>
    </location>
</feature>